<organism evidence="1 2">
    <name type="scientific">Schaalia hyovaginalis</name>
    <dbReference type="NCBI Taxonomy" id="29316"/>
    <lineage>
        <taxon>Bacteria</taxon>
        <taxon>Bacillati</taxon>
        <taxon>Actinomycetota</taxon>
        <taxon>Actinomycetes</taxon>
        <taxon>Actinomycetales</taxon>
        <taxon>Actinomycetaceae</taxon>
        <taxon>Schaalia</taxon>
    </lineage>
</organism>
<dbReference type="InterPro" id="IPR021408">
    <property type="entry name" value="DUF3046"/>
</dbReference>
<proteinExistence type="predicted"/>
<evidence type="ECO:0000313" key="2">
    <source>
        <dbReference type="Proteomes" id="UP000617426"/>
    </source>
</evidence>
<dbReference type="Proteomes" id="UP000617426">
    <property type="component" value="Unassembled WGS sequence"/>
</dbReference>
<name>A0A923E212_9ACTO</name>
<accession>A0A923E212</accession>
<keyword evidence="2" id="KW-1185">Reference proteome</keyword>
<dbReference type="RefSeq" id="WP_184452339.1">
    <property type="nucleotide sequence ID" value="NZ_JACHMK010000001.1"/>
</dbReference>
<sequence length="77" mass="8485">MKSSEFWDAVDAVFGPRLGRSYAADMYLPGVAGTCVEALERGVPPLEVWHALVEETGAGEAAKWIHRLDEKARRSLL</sequence>
<reference evidence="1" key="1">
    <citation type="submission" date="2020-08" db="EMBL/GenBank/DDBJ databases">
        <title>Sequencing the genomes of 1000 actinobacteria strains.</title>
        <authorList>
            <person name="Klenk H.-P."/>
        </authorList>
    </citation>
    <scope>NUCLEOTIDE SEQUENCE</scope>
    <source>
        <strain evidence="1">DSM 10695</strain>
    </source>
</reference>
<protein>
    <recommendedName>
        <fullName evidence="3">DUF3046 domain-containing protein</fullName>
    </recommendedName>
</protein>
<dbReference type="AlphaFoldDB" id="A0A923E212"/>
<evidence type="ECO:0008006" key="3">
    <source>
        <dbReference type="Google" id="ProtNLM"/>
    </source>
</evidence>
<dbReference type="GeneID" id="85978018"/>
<comment type="caution">
    <text evidence="1">The sequence shown here is derived from an EMBL/GenBank/DDBJ whole genome shotgun (WGS) entry which is preliminary data.</text>
</comment>
<dbReference type="Pfam" id="PF11248">
    <property type="entry name" value="DUF3046"/>
    <property type="match status" value="1"/>
</dbReference>
<gene>
    <name evidence="1" type="ORF">HD592_000984</name>
</gene>
<evidence type="ECO:0000313" key="1">
    <source>
        <dbReference type="EMBL" id="MBB6334419.1"/>
    </source>
</evidence>
<dbReference type="EMBL" id="JACHMK010000001">
    <property type="protein sequence ID" value="MBB6334419.1"/>
    <property type="molecule type" value="Genomic_DNA"/>
</dbReference>